<gene>
    <name evidence="2" type="ORF">CLPU_17c00120</name>
</gene>
<dbReference type="Proteomes" id="UP000037267">
    <property type="component" value="Unassembled WGS sequence"/>
</dbReference>
<dbReference type="InterPro" id="IPR012902">
    <property type="entry name" value="N_methyl_site"/>
</dbReference>
<keyword evidence="1" id="KW-0472">Membrane</keyword>
<dbReference type="NCBIfam" id="TIGR02532">
    <property type="entry name" value="IV_pilin_GFxxxE"/>
    <property type="match status" value="1"/>
</dbReference>
<dbReference type="AlphaFoldDB" id="A0A0L0W7D9"/>
<dbReference type="PROSITE" id="PS00409">
    <property type="entry name" value="PROKAR_NTER_METHYL"/>
    <property type="match status" value="1"/>
</dbReference>
<name>A0A0L0W7D9_GOTPU</name>
<keyword evidence="1" id="KW-0812">Transmembrane</keyword>
<dbReference type="STRING" id="1503.CLPU_17c00120"/>
<sequence length="180" mass="20392">MNNKGVTLIELLVSMSIGSILIIITLSLVISGLKLSERINDDIEVQQHGVFSTTYMLKKITHAQNVYSLKGRNGIRDIDSKEQVELGTIVLKTNESDFSGYTFNIKSNPYTKNYSLKYGESLYEMGSIEIGNFIESIKVNSLPYYSSYSNAKGLEFIFKIKKDNASVILRKKAYFKNFKK</sequence>
<organism evidence="2 3">
    <name type="scientific">Gottschalkia purinilytica</name>
    <name type="common">Clostridium purinilyticum</name>
    <dbReference type="NCBI Taxonomy" id="1503"/>
    <lineage>
        <taxon>Bacteria</taxon>
        <taxon>Bacillati</taxon>
        <taxon>Bacillota</taxon>
        <taxon>Tissierellia</taxon>
        <taxon>Tissierellales</taxon>
        <taxon>Gottschalkiaceae</taxon>
        <taxon>Gottschalkia</taxon>
    </lineage>
</organism>
<dbReference type="OrthoDB" id="1952907at2"/>
<evidence type="ECO:0000313" key="2">
    <source>
        <dbReference type="EMBL" id="KNF07387.1"/>
    </source>
</evidence>
<evidence type="ECO:0000256" key="1">
    <source>
        <dbReference type="SAM" id="Phobius"/>
    </source>
</evidence>
<keyword evidence="1" id="KW-1133">Transmembrane helix</keyword>
<dbReference type="RefSeq" id="WP_050356231.1">
    <property type="nucleotide sequence ID" value="NZ_LGSS01000017.1"/>
</dbReference>
<dbReference type="Pfam" id="PF07963">
    <property type="entry name" value="N_methyl"/>
    <property type="match status" value="1"/>
</dbReference>
<evidence type="ECO:0000313" key="3">
    <source>
        <dbReference type="Proteomes" id="UP000037267"/>
    </source>
</evidence>
<dbReference type="PATRIC" id="fig|1503.3.peg.692"/>
<keyword evidence="3" id="KW-1185">Reference proteome</keyword>
<protein>
    <submittedName>
        <fullName evidence="2">N-terminal methylation site-containing protein, prepilin-type</fullName>
    </submittedName>
</protein>
<reference evidence="3" key="1">
    <citation type="submission" date="2015-07" db="EMBL/GenBank/DDBJ databases">
        <title>Draft genome sequence of the purine-degrading Gottschalkia purinilyticum DSM 1384 (formerly Clostridium purinilyticum).</title>
        <authorList>
            <person name="Poehlein A."/>
            <person name="Schiel-Bengelsdorf B."/>
            <person name="Bengelsdorf F.R."/>
            <person name="Daniel R."/>
            <person name="Duerre P."/>
        </authorList>
    </citation>
    <scope>NUCLEOTIDE SEQUENCE [LARGE SCALE GENOMIC DNA]</scope>
    <source>
        <strain evidence="3">DSM 1384</strain>
    </source>
</reference>
<comment type="caution">
    <text evidence="2">The sequence shown here is derived from an EMBL/GenBank/DDBJ whole genome shotgun (WGS) entry which is preliminary data.</text>
</comment>
<dbReference type="EMBL" id="LGSS01000017">
    <property type="protein sequence ID" value="KNF07387.1"/>
    <property type="molecule type" value="Genomic_DNA"/>
</dbReference>
<accession>A0A0L0W7D9</accession>
<feature type="transmembrane region" description="Helical" evidence="1">
    <location>
        <begin position="6"/>
        <end position="30"/>
    </location>
</feature>
<proteinExistence type="predicted"/>